<organism evidence="2 3">
    <name type="scientific">Byssothecium circinans</name>
    <dbReference type="NCBI Taxonomy" id="147558"/>
    <lineage>
        <taxon>Eukaryota</taxon>
        <taxon>Fungi</taxon>
        <taxon>Dikarya</taxon>
        <taxon>Ascomycota</taxon>
        <taxon>Pezizomycotina</taxon>
        <taxon>Dothideomycetes</taxon>
        <taxon>Pleosporomycetidae</taxon>
        <taxon>Pleosporales</taxon>
        <taxon>Massarineae</taxon>
        <taxon>Massarinaceae</taxon>
        <taxon>Byssothecium</taxon>
    </lineage>
</organism>
<accession>A0A6A5TEX8</accession>
<feature type="transmembrane region" description="Helical" evidence="1">
    <location>
        <begin position="121"/>
        <end position="140"/>
    </location>
</feature>
<dbReference type="AlphaFoldDB" id="A0A6A5TEX8"/>
<name>A0A6A5TEX8_9PLEO</name>
<protein>
    <submittedName>
        <fullName evidence="2">Uncharacterized protein</fullName>
    </submittedName>
</protein>
<keyword evidence="3" id="KW-1185">Reference proteome</keyword>
<dbReference type="Proteomes" id="UP000800035">
    <property type="component" value="Unassembled WGS sequence"/>
</dbReference>
<sequence>MEHTSESHGPGLSSKEAFGISLIFLGFGMMRTHSQLGWHSPLSGRSRTFRIFPASLPNRTSSREAHLRRPIHTKQETLACPILRPPGYLMNMQHFSSEGTSLPSTRKNATLQRKLEYGHQIYLSFLLLYYIFSVSARAFLGGIREWHRSGFSSPKKAHGTTGVGSSCLLYI</sequence>
<gene>
    <name evidence="2" type="ORF">CC80DRAFT_210348</name>
</gene>
<evidence type="ECO:0000313" key="3">
    <source>
        <dbReference type="Proteomes" id="UP000800035"/>
    </source>
</evidence>
<keyword evidence="1" id="KW-0472">Membrane</keyword>
<dbReference type="EMBL" id="ML977018">
    <property type="protein sequence ID" value="KAF1951363.1"/>
    <property type="molecule type" value="Genomic_DNA"/>
</dbReference>
<proteinExistence type="predicted"/>
<keyword evidence="1" id="KW-1133">Transmembrane helix</keyword>
<evidence type="ECO:0000256" key="1">
    <source>
        <dbReference type="SAM" id="Phobius"/>
    </source>
</evidence>
<keyword evidence="1" id="KW-0812">Transmembrane</keyword>
<reference evidence="2" key="1">
    <citation type="journal article" date="2020" name="Stud. Mycol.">
        <title>101 Dothideomycetes genomes: a test case for predicting lifestyles and emergence of pathogens.</title>
        <authorList>
            <person name="Haridas S."/>
            <person name="Albert R."/>
            <person name="Binder M."/>
            <person name="Bloem J."/>
            <person name="Labutti K."/>
            <person name="Salamov A."/>
            <person name="Andreopoulos B."/>
            <person name="Baker S."/>
            <person name="Barry K."/>
            <person name="Bills G."/>
            <person name="Bluhm B."/>
            <person name="Cannon C."/>
            <person name="Castanera R."/>
            <person name="Culley D."/>
            <person name="Daum C."/>
            <person name="Ezra D."/>
            <person name="Gonzalez J."/>
            <person name="Henrissat B."/>
            <person name="Kuo A."/>
            <person name="Liang C."/>
            <person name="Lipzen A."/>
            <person name="Lutzoni F."/>
            <person name="Magnuson J."/>
            <person name="Mondo S."/>
            <person name="Nolan M."/>
            <person name="Ohm R."/>
            <person name="Pangilinan J."/>
            <person name="Park H.-J."/>
            <person name="Ramirez L."/>
            <person name="Alfaro M."/>
            <person name="Sun H."/>
            <person name="Tritt A."/>
            <person name="Yoshinaga Y."/>
            <person name="Zwiers L.-H."/>
            <person name="Turgeon B."/>
            <person name="Goodwin S."/>
            <person name="Spatafora J."/>
            <person name="Crous P."/>
            <person name="Grigoriev I."/>
        </authorList>
    </citation>
    <scope>NUCLEOTIDE SEQUENCE</scope>
    <source>
        <strain evidence="2">CBS 675.92</strain>
    </source>
</reference>
<evidence type="ECO:0000313" key="2">
    <source>
        <dbReference type="EMBL" id="KAF1951363.1"/>
    </source>
</evidence>